<name>A0A1I8FGX0_9PLAT</name>
<protein>
    <submittedName>
        <fullName evidence="3">ELM2 domain-containing protein</fullName>
    </submittedName>
</protein>
<feature type="region of interest" description="Disordered" evidence="1">
    <location>
        <begin position="112"/>
        <end position="138"/>
    </location>
</feature>
<accession>A0A1I8FGX0</accession>
<evidence type="ECO:0000313" key="2">
    <source>
        <dbReference type="Proteomes" id="UP000095280"/>
    </source>
</evidence>
<keyword evidence="2" id="KW-1185">Reference proteome</keyword>
<sequence>SSSWRVLLRQLEFESCCSSTEISGYWPDVESDWMKARSPPAATASTVDAVHSMPVAALKAGAGCVSARSQPLYQSLAAAAHAAATAAPPNRAASAAEAAAAPLKRAVKPPRVAYQRRSVSDSDVERMQFSPGKNGDSVSWEKEKLVSTRSIEEFESPLLHDYHYIYIPGSVPYDQSGAVSDWQEDHRARLLGGPALSTRSVCRAS</sequence>
<dbReference type="Proteomes" id="UP000095280">
    <property type="component" value="Unplaced"/>
</dbReference>
<evidence type="ECO:0000256" key="1">
    <source>
        <dbReference type="SAM" id="MobiDB-lite"/>
    </source>
</evidence>
<organism evidence="2 3">
    <name type="scientific">Macrostomum lignano</name>
    <dbReference type="NCBI Taxonomy" id="282301"/>
    <lineage>
        <taxon>Eukaryota</taxon>
        <taxon>Metazoa</taxon>
        <taxon>Spiralia</taxon>
        <taxon>Lophotrochozoa</taxon>
        <taxon>Platyhelminthes</taxon>
        <taxon>Rhabditophora</taxon>
        <taxon>Macrostomorpha</taxon>
        <taxon>Macrostomida</taxon>
        <taxon>Macrostomidae</taxon>
        <taxon>Macrostomum</taxon>
    </lineage>
</organism>
<proteinExistence type="predicted"/>
<dbReference type="WBParaSite" id="maker-unitig_32651-snap-gene-0.1-mRNA-1">
    <property type="protein sequence ID" value="maker-unitig_32651-snap-gene-0.1-mRNA-1"/>
    <property type="gene ID" value="maker-unitig_32651-snap-gene-0.1"/>
</dbReference>
<dbReference type="AlphaFoldDB" id="A0A1I8FGX0"/>
<evidence type="ECO:0000313" key="3">
    <source>
        <dbReference type="WBParaSite" id="maker-unitig_32651-snap-gene-0.1-mRNA-1"/>
    </source>
</evidence>
<reference evidence="3" key="1">
    <citation type="submission" date="2016-11" db="UniProtKB">
        <authorList>
            <consortium name="WormBaseParasite"/>
        </authorList>
    </citation>
    <scope>IDENTIFICATION</scope>
</reference>